<feature type="domain" description="Trichome birefringence-like N-terminal" evidence="2">
    <location>
        <begin position="72"/>
        <end position="123"/>
    </location>
</feature>
<organism evidence="3 4">
    <name type="scientific">Acorus gramineus</name>
    <name type="common">Dwarf sweet flag</name>
    <dbReference type="NCBI Taxonomy" id="55184"/>
    <lineage>
        <taxon>Eukaryota</taxon>
        <taxon>Viridiplantae</taxon>
        <taxon>Streptophyta</taxon>
        <taxon>Embryophyta</taxon>
        <taxon>Tracheophyta</taxon>
        <taxon>Spermatophyta</taxon>
        <taxon>Magnoliopsida</taxon>
        <taxon>Liliopsida</taxon>
        <taxon>Acoraceae</taxon>
        <taxon>Acorus</taxon>
    </lineage>
</organism>
<dbReference type="AlphaFoldDB" id="A0AAV9BPB1"/>
<keyword evidence="1" id="KW-0812">Transmembrane</keyword>
<evidence type="ECO:0000313" key="3">
    <source>
        <dbReference type="EMBL" id="KAK1278206.1"/>
    </source>
</evidence>
<dbReference type="Pfam" id="PF14416">
    <property type="entry name" value="PMR5N"/>
    <property type="match status" value="1"/>
</dbReference>
<proteinExistence type="predicted"/>
<name>A0AAV9BPB1_ACOGR</name>
<dbReference type="Proteomes" id="UP001179952">
    <property type="component" value="Unassembled WGS sequence"/>
</dbReference>
<keyword evidence="1" id="KW-1133">Transmembrane helix</keyword>
<dbReference type="EMBL" id="JAUJYN010000002">
    <property type="protein sequence ID" value="KAK1278206.1"/>
    <property type="molecule type" value="Genomic_DNA"/>
</dbReference>
<comment type="caution">
    <text evidence="3">The sequence shown here is derived from an EMBL/GenBank/DDBJ whole genome shotgun (WGS) entry which is preliminary data.</text>
</comment>
<keyword evidence="1" id="KW-0472">Membrane</keyword>
<gene>
    <name evidence="3" type="ORF">QJS04_geneDACA020876</name>
</gene>
<feature type="transmembrane region" description="Helical" evidence="1">
    <location>
        <begin position="29"/>
        <end position="47"/>
    </location>
</feature>
<sequence>MKQFQSGGSLISSEVNTLFSLLRTRKTKVFFYGFVSAFVAGTVFLAFNSSGTSLASSQPWFNNIFSAASHICDIFQGSWVKDDSYPLYREGSCPHIDEPFDCFRNGRPDLNYQKLRWQPDDCDIPRLVGDNLKMMHLFVFRLE</sequence>
<evidence type="ECO:0000259" key="2">
    <source>
        <dbReference type="Pfam" id="PF14416"/>
    </source>
</evidence>
<dbReference type="GO" id="GO:0005794">
    <property type="term" value="C:Golgi apparatus"/>
    <property type="evidence" value="ECO:0007669"/>
    <property type="project" value="TreeGrafter"/>
</dbReference>
<reference evidence="3" key="1">
    <citation type="journal article" date="2023" name="Nat. Commun.">
        <title>Diploid and tetraploid genomes of Acorus and the evolution of monocots.</title>
        <authorList>
            <person name="Ma L."/>
            <person name="Liu K.W."/>
            <person name="Li Z."/>
            <person name="Hsiao Y.Y."/>
            <person name="Qi Y."/>
            <person name="Fu T."/>
            <person name="Tang G.D."/>
            <person name="Zhang D."/>
            <person name="Sun W.H."/>
            <person name="Liu D.K."/>
            <person name="Li Y."/>
            <person name="Chen G.Z."/>
            <person name="Liu X.D."/>
            <person name="Liao X.Y."/>
            <person name="Jiang Y.T."/>
            <person name="Yu X."/>
            <person name="Hao Y."/>
            <person name="Huang J."/>
            <person name="Zhao X.W."/>
            <person name="Ke S."/>
            <person name="Chen Y.Y."/>
            <person name="Wu W.L."/>
            <person name="Hsu J.L."/>
            <person name="Lin Y.F."/>
            <person name="Huang M.D."/>
            <person name="Li C.Y."/>
            <person name="Huang L."/>
            <person name="Wang Z.W."/>
            <person name="Zhao X."/>
            <person name="Zhong W.Y."/>
            <person name="Peng D.H."/>
            <person name="Ahmad S."/>
            <person name="Lan S."/>
            <person name="Zhang J.S."/>
            <person name="Tsai W.C."/>
            <person name="Van de Peer Y."/>
            <person name="Liu Z.J."/>
        </authorList>
    </citation>
    <scope>NUCLEOTIDE SEQUENCE</scope>
    <source>
        <strain evidence="3">SCP</strain>
    </source>
</reference>
<keyword evidence="4" id="KW-1185">Reference proteome</keyword>
<accession>A0AAV9BPB1</accession>
<reference evidence="3" key="2">
    <citation type="submission" date="2023-06" db="EMBL/GenBank/DDBJ databases">
        <authorList>
            <person name="Ma L."/>
            <person name="Liu K.-W."/>
            <person name="Li Z."/>
            <person name="Hsiao Y.-Y."/>
            <person name="Qi Y."/>
            <person name="Fu T."/>
            <person name="Tang G."/>
            <person name="Zhang D."/>
            <person name="Sun W.-H."/>
            <person name="Liu D.-K."/>
            <person name="Li Y."/>
            <person name="Chen G.-Z."/>
            <person name="Liu X.-D."/>
            <person name="Liao X.-Y."/>
            <person name="Jiang Y.-T."/>
            <person name="Yu X."/>
            <person name="Hao Y."/>
            <person name="Huang J."/>
            <person name="Zhao X.-W."/>
            <person name="Ke S."/>
            <person name="Chen Y.-Y."/>
            <person name="Wu W.-L."/>
            <person name="Hsu J.-L."/>
            <person name="Lin Y.-F."/>
            <person name="Huang M.-D."/>
            <person name="Li C.-Y."/>
            <person name="Huang L."/>
            <person name="Wang Z.-W."/>
            <person name="Zhao X."/>
            <person name="Zhong W.-Y."/>
            <person name="Peng D.-H."/>
            <person name="Ahmad S."/>
            <person name="Lan S."/>
            <person name="Zhang J.-S."/>
            <person name="Tsai W.-C."/>
            <person name="Van De Peer Y."/>
            <person name="Liu Z.-J."/>
        </authorList>
    </citation>
    <scope>NUCLEOTIDE SEQUENCE</scope>
    <source>
        <strain evidence="3">SCP</strain>
        <tissue evidence="3">Leaves</tissue>
    </source>
</reference>
<dbReference type="InterPro" id="IPR029962">
    <property type="entry name" value="TBL"/>
</dbReference>
<dbReference type="GO" id="GO:0016413">
    <property type="term" value="F:O-acetyltransferase activity"/>
    <property type="evidence" value="ECO:0007669"/>
    <property type="project" value="InterPro"/>
</dbReference>
<dbReference type="PANTHER" id="PTHR32285:SF22">
    <property type="entry name" value="PROTEIN TRICHOME BIREFRINGENCE"/>
    <property type="match status" value="1"/>
</dbReference>
<protein>
    <recommendedName>
        <fullName evidence="2">Trichome birefringence-like N-terminal domain-containing protein</fullName>
    </recommendedName>
</protein>
<dbReference type="PANTHER" id="PTHR32285">
    <property type="entry name" value="PROTEIN TRICHOME BIREFRINGENCE-LIKE 9-RELATED"/>
    <property type="match status" value="1"/>
</dbReference>
<evidence type="ECO:0000313" key="4">
    <source>
        <dbReference type="Proteomes" id="UP001179952"/>
    </source>
</evidence>
<dbReference type="InterPro" id="IPR025846">
    <property type="entry name" value="TBL_N"/>
</dbReference>
<evidence type="ECO:0000256" key="1">
    <source>
        <dbReference type="SAM" id="Phobius"/>
    </source>
</evidence>